<dbReference type="AlphaFoldDB" id="A0A8B7YQJ6"/>
<dbReference type="GeneID" id="110981870"/>
<evidence type="ECO:0000313" key="2">
    <source>
        <dbReference type="Proteomes" id="UP000694845"/>
    </source>
</evidence>
<proteinExistence type="predicted"/>
<keyword evidence="2" id="KW-1185">Reference proteome</keyword>
<dbReference type="OMA" id="CKEFALM"/>
<dbReference type="PROSITE" id="PS50096">
    <property type="entry name" value="IQ"/>
    <property type="match status" value="1"/>
</dbReference>
<dbReference type="InterPro" id="IPR043408">
    <property type="entry name" value="IQCK"/>
</dbReference>
<protein>
    <submittedName>
        <fullName evidence="3">IQ domain-containing protein K-like</fullName>
    </submittedName>
</protein>
<dbReference type="Gene3D" id="1.20.5.190">
    <property type="match status" value="1"/>
</dbReference>
<feature type="compositionally biased region" description="Basic and acidic residues" evidence="1">
    <location>
        <begin position="243"/>
        <end position="252"/>
    </location>
</feature>
<dbReference type="RefSeq" id="XP_022095549.1">
    <property type="nucleotide sequence ID" value="XM_022239857.1"/>
</dbReference>
<dbReference type="CDD" id="cd23767">
    <property type="entry name" value="IQCD"/>
    <property type="match status" value="1"/>
</dbReference>
<dbReference type="CTD" id="124152"/>
<dbReference type="KEGG" id="aplc:110981870"/>
<evidence type="ECO:0000256" key="1">
    <source>
        <dbReference type="SAM" id="MobiDB-lite"/>
    </source>
</evidence>
<gene>
    <name evidence="3" type="primary">LOC110981870</name>
</gene>
<dbReference type="PANTHER" id="PTHR34927:SF1">
    <property type="entry name" value="IQ DOMAIN-CONTAINING PROTEIN K"/>
    <property type="match status" value="1"/>
</dbReference>
<dbReference type="CDD" id="cd22969">
    <property type="entry name" value="DD_IQCK"/>
    <property type="match status" value="1"/>
</dbReference>
<name>A0A8B7YQJ6_ACAPL</name>
<sequence length="282" mass="33214">MSIIGQKPEVKLWDEICKEFALMRPPFPKDDDQGSVTTDITEFRPEAHSPVMFGHMAERVEVDSLAADDFDPASSHPACIGYTMLERQAKRDTPPPPTPPPRETCMPREYLEHYIFPVLLPALLAMLKQAKKEKCFERKRFRFNGCDYLTEYLWRHNPKYTGRESDQLEDIPFVKRILADHPRPPLPLSLIWTEHEAAVVIQSFYRGFKVRKEEHIQELRQWQREWRDENADIKVKVEDFWKEHEPGSERGSAKKVRDHKSHSARYPACYRLRTWSPSPERS</sequence>
<feature type="compositionally biased region" description="Basic residues" evidence="1">
    <location>
        <begin position="253"/>
        <end position="263"/>
    </location>
</feature>
<evidence type="ECO:0000313" key="3">
    <source>
        <dbReference type="RefSeq" id="XP_022095549.1"/>
    </source>
</evidence>
<dbReference type="SMART" id="SM00015">
    <property type="entry name" value="IQ"/>
    <property type="match status" value="1"/>
</dbReference>
<reference evidence="3" key="1">
    <citation type="submission" date="2025-08" db="UniProtKB">
        <authorList>
            <consortium name="RefSeq"/>
        </authorList>
    </citation>
    <scope>IDENTIFICATION</scope>
</reference>
<dbReference type="OrthoDB" id="2155538at2759"/>
<feature type="region of interest" description="Disordered" evidence="1">
    <location>
        <begin position="243"/>
        <end position="263"/>
    </location>
</feature>
<organism evidence="2 3">
    <name type="scientific">Acanthaster planci</name>
    <name type="common">Crown-of-thorns starfish</name>
    <dbReference type="NCBI Taxonomy" id="133434"/>
    <lineage>
        <taxon>Eukaryota</taxon>
        <taxon>Metazoa</taxon>
        <taxon>Echinodermata</taxon>
        <taxon>Eleutherozoa</taxon>
        <taxon>Asterozoa</taxon>
        <taxon>Asteroidea</taxon>
        <taxon>Valvatacea</taxon>
        <taxon>Valvatida</taxon>
        <taxon>Acanthasteridae</taxon>
        <taxon>Acanthaster</taxon>
    </lineage>
</organism>
<dbReference type="InterPro" id="IPR000048">
    <property type="entry name" value="IQ_motif_EF-hand-BS"/>
</dbReference>
<accession>A0A8B7YQJ6</accession>
<dbReference type="Pfam" id="PF00612">
    <property type="entry name" value="IQ"/>
    <property type="match status" value="1"/>
</dbReference>
<dbReference type="PANTHER" id="PTHR34927">
    <property type="entry name" value="IQ DOMAIN-CONTAINING PROTEIN K"/>
    <property type="match status" value="1"/>
</dbReference>
<dbReference type="Proteomes" id="UP000694845">
    <property type="component" value="Unplaced"/>
</dbReference>